<keyword evidence="1" id="KW-0805">Transcription regulation</keyword>
<keyword evidence="7" id="KW-1185">Reference proteome</keyword>
<dbReference type="Pfam" id="PF14246">
    <property type="entry name" value="TetR_C_7"/>
    <property type="match status" value="1"/>
</dbReference>
<dbReference type="FunFam" id="1.10.10.60:FF:000141">
    <property type="entry name" value="TetR family transcriptional regulator"/>
    <property type="match status" value="1"/>
</dbReference>
<accession>A0A244CMY6</accession>
<dbReference type="Proteomes" id="UP000194841">
    <property type="component" value="Unassembled WGS sequence"/>
</dbReference>
<evidence type="ECO:0000313" key="6">
    <source>
        <dbReference type="EMBL" id="OUL56962.1"/>
    </source>
</evidence>
<comment type="caution">
    <text evidence="6">The sequence shown here is derived from an EMBL/GenBank/DDBJ whole genome shotgun (WGS) entry which is preliminary data.</text>
</comment>
<sequence>MVRSIDKHNDVLCAAITEFAQKGMVATTMEAIAKRANVSKRTLYKHYSSKDALFDAVVSLLLARIESLCCVAYDAELDIGVQLKQLAHLSVSLSADQDYLRLSKIVIIESMRSQSRAKKLDEQFKNCEVGLQVWFTQAKEAGALGDYDPRFIASLFFGGIKKLTFWDQAIRWQPALPEDELEQFISQTCQLFSSGLKG</sequence>
<evidence type="ECO:0000256" key="3">
    <source>
        <dbReference type="ARBA" id="ARBA00023163"/>
    </source>
</evidence>
<dbReference type="Gene3D" id="1.10.10.60">
    <property type="entry name" value="Homeodomain-like"/>
    <property type="match status" value="1"/>
</dbReference>
<dbReference type="PRINTS" id="PR00455">
    <property type="entry name" value="HTHTETR"/>
</dbReference>
<dbReference type="SUPFAM" id="SSF48498">
    <property type="entry name" value="Tetracyclin repressor-like, C-terminal domain"/>
    <property type="match status" value="1"/>
</dbReference>
<dbReference type="InterPro" id="IPR001647">
    <property type="entry name" value="HTH_TetR"/>
</dbReference>
<keyword evidence="3" id="KW-0804">Transcription</keyword>
<dbReference type="Pfam" id="PF00440">
    <property type="entry name" value="TetR_N"/>
    <property type="match status" value="1"/>
</dbReference>
<reference evidence="6 7" key="1">
    <citation type="submission" date="2017-02" db="EMBL/GenBank/DDBJ databases">
        <title>Pseudoalteromonas ulvae TC14 Genome.</title>
        <authorList>
            <person name="Molmeret M."/>
        </authorList>
    </citation>
    <scope>NUCLEOTIDE SEQUENCE [LARGE SCALE GENOMIC DNA]</scope>
    <source>
        <strain evidence="6">TC14</strain>
    </source>
</reference>
<dbReference type="EMBL" id="MWPV01000005">
    <property type="protein sequence ID" value="OUL56962.1"/>
    <property type="molecule type" value="Genomic_DNA"/>
</dbReference>
<dbReference type="Gene3D" id="1.10.357.10">
    <property type="entry name" value="Tetracycline Repressor, domain 2"/>
    <property type="match status" value="1"/>
</dbReference>
<dbReference type="AlphaFoldDB" id="A0A244CMY6"/>
<organism evidence="6 7">
    <name type="scientific">Pseudoalteromonas ulvae</name>
    <dbReference type="NCBI Taxonomy" id="107327"/>
    <lineage>
        <taxon>Bacteria</taxon>
        <taxon>Pseudomonadati</taxon>
        <taxon>Pseudomonadota</taxon>
        <taxon>Gammaproteobacteria</taxon>
        <taxon>Alteromonadales</taxon>
        <taxon>Pseudoalteromonadaceae</taxon>
        <taxon>Pseudoalteromonas</taxon>
    </lineage>
</organism>
<dbReference type="RefSeq" id="WP_086745216.1">
    <property type="nucleotide sequence ID" value="NZ_MWPV01000005.1"/>
</dbReference>
<evidence type="ECO:0000313" key="7">
    <source>
        <dbReference type="Proteomes" id="UP000194841"/>
    </source>
</evidence>
<dbReference type="InterPro" id="IPR039536">
    <property type="entry name" value="TetR_C_Proteobacteria"/>
</dbReference>
<dbReference type="InterPro" id="IPR036271">
    <property type="entry name" value="Tet_transcr_reg_TetR-rel_C_sf"/>
</dbReference>
<name>A0A244CMY6_PSEDV</name>
<dbReference type="PANTHER" id="PTHR30055:SF146">
    <property type="entry name" value="HTH-TYPE TRANSCRIPTIONAL DUAL REGULATOR CECR"/>
    <property type="match status" value="1"/>
</dbReference>
<dbReference type="PROSITE" id="PS50977">
    <property type="entry name" value="HTH_TETR_2"/>
    <property type="match status" value="1"/>
</dbReference>
<keyword evidence="2 4" id="KW-0238">DNA-binding</keyword>
<evidence type="ECO:0000259" key="5">
    <source>
        <dbReference type="PROSITE" id="PS50977"/>
    </source>
</evidence>
<dbReference type="OrthoDB" id="116240at2"/>
<dbReference type="PANTHER" id="PTHR30055">
    <property type="entry name" value="HTH-TYPE TRANSCRIPTIONAL REGULATOR RUTR"/>
    <property type="match status" value="1"/>
</dbReference>
<evidence type="ECO:0000256" key="1">
    <source>
        <dbReference type="ARBA" id="ARBA00023015"/>
    </source>
</evidence>
<gene>
    <name evidence="6" type="ORF">B1199_16495</name>
</gene>
<feature type="domain" description="HTH tetR-type" evidence="5">
    <location>
        <begin position="5"/>
        <end position="65"/>
    </location>
</feature>
<dbReference type="SUPFAM" id="SSF46689">
    <property type="entry name" value="Homeodomain-like"/>
    <property type="match status" value="1"/>
</dbReference>
<dbReference type="GO" id="GO:0003700">
    <property type="term" value="F:DNA-binding transcription factor activity"/>
    <property type="evidence" value="ECO:0007669"/>
    <property type="project" value="TreeGrafter"/>
</dbReference>
<dbReference type="InterPro" id="IPR009057">
    <property type="entry name" value="Homeodomain-like_sf"/>
</dbReference>
<dbReference type="InterPro" id="IPR050109">
    <property type="entry name" value="HTH-type_TetR-like_transc_reg"/>
</dbReference>
<feature type="DNA-binding region" description="H-T-H motif" evidence="4">
    <location>
        <begin position="28"/>
        <end position="47"/>
    </location>
</feature>
<protein>
    <submittedName>
        <fullName evidence="6">Transcriptional regulator</fullName>
    </submittedName>
</protein>
<evidence type="ECO:0000256" key="4">
    <source>
        <dbReference type="PROSITE-ProRule" id="PRU00335"/>
    </source>
</evidence>
<dbReference type="GO" id="GO:0000976">
    <property type="term" value="F:transcription cis-regulatory region binding"/>
    <property type="evidence" value="ECO:0007669"/>
    <property type="project" value="TreeGrafter"/>
</dbReference>
<evidence type="ECO:0000256" key="2">
    <source>
        <dbReference type="ARBA" id="ARBA00023125"/>
    </source>
</evidence>
<proteinExistence type="predicted"/>